<accession>A0A0D2GK35</accession>
<dbReference type="HOGENOM" id="CLU_719603_0_0_1"/>
<evidence type="ECO:0000313" key="3">
    <source>
        <dbReference type="Proteomes" id="UP000054266"/>
    </source>
</evidence>
<proteinExistence type="predicted"/>
<dbReference type="EMBL" id="KN846956">
    <property type="protein sequence ID" value="KIW72754.1"/>
    <property type="molecule type" value="Genomic_DNA"/>
</dbReference>
<keyword evidence="1" id="KW-0472">Membrane</keyword>
<name>A0A0D2GK35_9EURO</name>
<keyword evidence="3" id="KW-1185">Reference proteome</keyword>
<evidence type="ECO:0000256" key="1">
    <source>
        <dbReference type="SAM" id="Phobius"/>
    </source>
</evidence>
<gene>
    <name evidence="2" type="ORF">PV04_00929</name>
</gene>
<feature type="transmembrane region" description="Helical" evidence="1">
    <location>
        <begin position="102"/>
        <end position="124"/>
    </location>
</feature>
<evidence type="ECO:0000313" key="2">
    <source>
        <dbReference type="EMBL" id="KIW72754.1"/>
    </source>
</evidence>
<reference evidence="2 3" key="1">
    <citation type="submission" date="2015-01" db="EMBL/GenBank/DDBJ databases">
        <title>The Genome Sequence of Capronia semiimmersa CBS27337.</title>
        <authorList>
            <consortium name="The Broad Institute Genomics Platform"/>
            <person name="Cuomo C."/>
            <person name="de Hoog S."/>
            <person name="Gorbushina A."/>
            <person name="Stielow B."/>
            <person name="Teixiera M."/>
            <person name="Abouelleil A."/>
            <person name="Chapman S.B."/>
            <person name="Priest M."/>
            <person name="Young S.K."/>
            <person name="Wortman J."/>
            <person name="Nusbaum C."/>
            <person name="Birren B."/>
        </authorList>
    </citation>
    <scope>NUCLEOTIDE SEQUENCE [LARGE SCALE GENOMIC DNA]</scope>
    <source>
        <strain evidence="2 3">CBS 27337</strain>
    </source>
</reference>
<organism evidence="2 3">
    <name type="scientific">Phialophora macrospora</name>
    <dbReference type="NCBI Taxonomy" id="1851006"/>
    <lineage>
        <taxon>Eukaryota</taxon>
        <taxon>Fungi</taxon>
        <taxon>Dikarya</taxon>
        <taxon>Ascomycota</taxon>
        <taxon>Pezizomycotina</taxon>
        <taxon>Eurotiomycetes</taxon>
        <taxon>Chaetothyriomycetidae</taxon>
        <taxon>Chaetothyriales</taxon>
        <taxon>Herpotrichiellaceae</taxon>
        <taxon>Phialophora</taxon>
    </lineage>
</organism>
<dbReference type="Proteomes" id="UP000054266">
    <property type="component" value="Unassembled WGS sequence"/>
</dbReference>
<dbReference type="AlphaFoldDB" id="A0A0D2GK35"/>
<sequence length="384" mass="43495">MNVPQIQLNHLWVQWTLLYAERFTIPDDSQKAVVLLARRAKIYAYINELIADSATRLSDTTITGLAFGSLIEWQVDSLDLARQHLAFVRHTLLPQRDTTQSLSFFTGFCAYVCLLWVGLGVHAFTSLETLTAAIERFLRIQSGMQQHAMGLPVHYLKLTNPIPAMRESKLVQSRQRYVASRDRTFGASSTLRRFLVVQDPKDMAFSSHQLILLWIVNKILFELRDDLEMSAEFLDTLYRYVESHGDPSPFGSVTTPRSTHPRGSGLKTFTIIAIVGHISGSYLPKANPEAVDWSSEMQVQNNRPLLRFWESVDMVELLQLLPNESRYRIAQQLSAWLVGPQPGDTVAVIGDIELKAFGHEMRCAWVQQAKSMNAQPEMSRSESG</sequence>
<protein>
    <submittedName>
        <fullName evidence="2">Uncharacterized protein</fullName>
    </submittedName>
</protein>
<keyword evidence="1" id="KW-1133">Transmembrane helix</keyword>
<keyword evidence="1" id="KW-0812">Transmembrane</keyword>